<keyword evidence="1" id="KW-1133">Transmembrane helix</keyword>
<dbReference type="AlphaFoldDB" id="A0A1J8PZD8"/>
<name>A0A1J8PZD8_9AGAM</name>
<sequence length="565" mass="62121">MQRLTLSRNLIRQRQKLVILHDNVNAWSGLGSALQCLWQQSNTTGSLWWIVSITAYLGCVFALQVASSSILQLQSFTATSNVSVNTLSPWPGTKVDMKKLQWEIISAVVPSLGQFASSSNAGLHGATLYDTVQADSDGATGNATVDATTFRAECGVVRNSELSYTPKLDSNQFGDYILGPQVSGENRTRTWPARIVPPYQDQLLANNAISSFFPGNTIAFMVSASIDVDDYLKAATMQHMNWEHQQVSLSNSPEPPILSTVLEAHIVACNIHVERHRATVNVKTNQLLALSPPPAPTPPLDWEAWGSPKGDNNWDIGLPRNNRDRYSKWFLYPFSDGAMHPGKFCMIQSQATCYRISLLQLYFMKEIGLDVVLGTQNSRPPPPSGPKKVLCSRQRFESALSKIFASLLWTGTLFSVPKCNRLERLRAAAKLGADGGGYDATTGITSATREVTKWHLNINLLPVSSHSRLPTRLEFTEEIQLMVAFIASSIMMSLSFCMSGGTQRNINGTLTLIDSAGVLQIVWLTNHLQALGNLMGNVDYPREDALRAAGMFEVDLLVQDSNGQE</sequence>
<protein>
    <submittedName>
        <fullName evidence="2">Uncharacterized protein</fullName>
    </submittedName>
</protein>
<keyword evidence="1" id="KW-0472">Membrane</keyword>
<reference evidence="2 3" key="1">
    <citation type="submission" date="2016-03" db="EMBL/GenBank/DDBJ databases">
        <title>Comparative genomics of the ectomycorrhizal sister species Rhizopogon vinicolor and Rhizopogon vesiculosus (Basidiomycota: Boletales) reveals a divergence of the mating type B locus.</title>
        <authorList>
            <person name="Mujic A.B."/>
            <person name="Kuo A."/>
            <person name="Tritt A."/>
            <person name="Lipzen A."/>
            <person name="Chen C."/>
            <person name="Johnson J."/>
            <person name="Sharma A."/>
            <person name="Barry K."/>
            <person name="Grigoriev I.V."/>
            <person name="Spatafora J.W."/>
        </authorList>
    </citation>
    <scope>NUCLEOTIDE SEQUENCE [LARGE SCALE GENOMIC DNA]</scope>
    <source>
        <strain evidence="2 3">AM-OR11-056</strain>
    </source>
</reference>
<keyword evidence="3" id="KW-1185">Reference proteome</keyword>
<dbReference type="OrthoDB" id="2644397at2759"/>
<proteinExistence type="predicted"/>
<comment type="caution">
    <text evidence="2">The sequence shown here is derived from an EMBL/GenBank/DDBJ whole genome shotgun (WGS) entry which is preliminary data.</text>
</comment>
<organism evidence="2 3">
    <name type="scientific">Rhizopogon vesiculosus</name>
    <dbReference type="NCBI Taxonomy" id="180088"/>
    <lineage>
        <taxon>Eukaryota</taxon>
        <taxon>Fungi</taxon>
        <taxon>Dikarya</taxon>
        <taxon>Basidiomycota</taxon>
        <taxon>Agaricomycotina</taxon>
        <taxon>Agaricomycetes</taxon>
        <taxon>Agaricomycetidae</taxon>
        <taxon>Boletales</taxon>
        <taxon>Suillineae</taxon>
        <taxon>Rhizopogonaceae</taxon>
        <taxon>Rhizopogon</taxon>
    </lineage>
</organism>
<dbReference type="Proteomes" id="UP000183567">
    <property type="component" value="Unassembled WGS sequence"/>
</dbReference>
<keyword evidence="1" id="KW-0812">Transmembrane</keyword>
<gene>
    <name evidence="2" type="ORF">AZE42_02669</name>
</gene>
<evidence type="ECO:0000313" key="3">
    <source>
        <dbReference type="Proteomes" id="UP000183567"/>
    </source>
</evidence>
<feature type="transmembrane region" description="Helical" evidence="1">
    <location>
        <begin position="47"/>
        <end position="66"/>
    </location>
</feature>
<evidence type="ECO:0000313" key="2">
    <source>
        <dbReference type="EMBL" id="OJA14654.1"/>
    </source>
</evidence>
<dbReference type="EMBL" id="LVVM01003549">
    <property type="protein sequence ID" value="OJA14654.1"/>
    <property type="molecule type" value="Genomic_DNA"/>
</dbReference>
<evidence type="ECO:0000256" key="1">
    <source>
        <dbReference type="SAM" id="Phobius"/>
    </source>
</evidence>
<accession>A0A1J8PZD8</accession>
<dbReference type="STRING" id="180088.A0A1J8PZD8"/>